<gene>
    <name evidence="2" type="ORF">Cadr_000016851</name>
</gene>
<evidence type="ECO:0000256" key="1">
    <source>
        <dbReference type="SAM" id="MobiDB-lite"/>
    </source>
</evidence>
<reference evidence="2 3" key="1">
    <citation type="journal article" date="2019" name="Mol. Ecol. Resour.">
        <title>Improving Illumina assemblies with Hi-C and long reads: an example with the North African dromedary.</title>
        <authorList>
            <person name="Elbers J.P."/>
            <person name="Rogers M.F."/>
            <person name="Perelman P.L."/>
            <person name="Proskuryakova A.A."/>
            <person name="Serdyukova N.A."/>
            <person name="Johnson W.E."/>
            <person name="Horin P."/>
            <person name="Corander J."/>
            <person name="Murphy D."/>
            <person name="Burger P.A."/>
        </authorList>
    </citation>
    <scope>NUCLEOTIDE SEQUENCE [LARGE SCALE GENOMIC DNA]</scope>
    <source>
        <strain evidence="2">Drom800</strain>
        <tissue evidence="2">Blood</tissue>
    </source>
</reference>
<feature type="region of interest" description="Disordered" evidence="1">
    <location>
        <begin position="20"/>
        <end position="70"/>
    </location>
</feature>
<feature type="compositionally biased region" description="Low complexity" evidence="1">
    <location>
        <begin position="34"/>
        <end position="47"/>
    </location>
</feature>
<proteinExistence type="predicted"/>
<organism evidence="2 3">
    <name type="scientific">Camelus dromedarius</name>
    <name type="common">Dromedary</name>
    <name type="synonym">Arabian camel</name>
    <dbReference type="NCBI Taxonomy" id="9838"/>
    <lineage>
        <taxon>Eukaryota</taxon>
        <taxon>Metazoa</taxon>
        <taxon>Chordata</taxon>
        <taxon>Craniata</taxon>
        <taxon>Vertebrata</taxon>
        <taxon>Euteleostomi</taxon>
        <taxon>Mammalia</taxon>
        <taxon>Eutheria</taxon>
        <taxon>Laurasiatheria</taxon>
        <taxon>Artiodactyla</taxon>
        <taxon>Tylopoda</taxon>
        <taxon>Camelidae</taxon>
        <taxon>Camelus</taxon>
    </lineage>
</organism>
<evidence type="ECO:0000313" key="3">
    <source>
        <dbReference type="Proteomes" id="UP000299084"/>
    </source>
</evidence>
<comment type="caution">
    <text evidence="2">The sequence shown here is derived from an EMBL/GenBank/DDBJ whole genome shotgun (WGS) entry which is preliminary data.</text>
</comment>
<protein>
    <submittedName>
        <fullName evidence="2">Uncharacterized protein</fullName>
    </submittedName>
</protein>
<sequence length="70" mass="7534">MPFILELNMDLAKESEKLKEEIQQEPHYSTPGLAAREANGGAPEGAEGSVGLTAANNSKVSQQINNMHKL</sequence>
<feature type="compositionally biased region" description="Polar residues" evidence="1">
    <location>
        <begin position="54"/>
        <end position="70"/>
    </location>
</feature>
<dbReference type="EMBL" id="JWIN03000012">
    <property type="protein sequence ID" value="KAB1270555.1"/>
    <property type="molecule type" value="Genomic_DNA"/>
</dbReference>
<evidence type="ECO:0000313" key="2">
    <source>
        <dbReference type="EMBL" id="KAB1270555.1"/>
    </source>
</evidence>
<dbReference type="Proteomes" id="UP000299084">
    <property type="component" value="Unassembled WGS sequence"/>
</dbReference>
<name>A0A5N4DHG2_CAMDR</name>
<dbReference type="AlphaFoldDB" id="A0A5N4DHG2"/>
<accession>A0A5N4DHG2</accession>
<keyword evidence="3" id="KW-1185">Reference proteome</keyword>